<feature type="transmembrane region" description="Helical" evidence="1">
    <location>
        <begin position="6"/>
        <end position="29"/>
    </location>
</feature>
<dbReference type="AlphaFoldDB" id="A0A137P260"/>
<feature type="transmembrane region" description="Helical" evidence="1">
    <location>
        <begin position="141"/>
        <end position="159"/>
    </location>
</feature>
<organism evidence="2 3">
    <name type="scientific">Conidiobolus coronatus (strain ATCC 28846 / CBS 209.66 / NRRL 28638)</name>
    <name type="common">Delacroixia coronata</name>
    <dbReference type="NCBI Taxonomy" id="796925"/>
    <lineage>
        <taxon>Eukaryota</taxon>
        <taxon>Fungi</taxon>
        <taxon>Fungi incertae sedis</taxon>
        <taxon>Zoopagomycota</taxon>
        <taxon>Entomophthoromycotina</taxon>
        <taxon>Entomophthoromycetes</taxon>
        <taxon>Entomophthorales</taxon>
        <taxon>Ancylistaceae</taxon>
        <taxon>Conidiobolus</taxon>
    </lineage>
</organism>
<reference evidence="2 3" key="1">
    <citation type="journal article" date="2015" name="Genome Biol. Evol.">
        <title>Phylogenomic analyses indicate that early fungi evolved digesting cell walls of algal ancestors of land plants.</title>
        <authorList>
            <person name="Chang Y."/>
            <person name="Wang S."/>
            <person name="Sekimoto S."/>
            <person name="Aerts A.L."/>
            <person name="Choi C."/>
            <person name="Clum A."/>
            <person name="LaButti K.M."/>
            <person name="Lindquist E.A."/>
            <person name="Yee Ngan C."/>
            <person name="Ohm R.A."/>
            <person name="Salamov A.A."/>
            <person name="Grigoriev I.V."/>
            <person name="Spatafora J.W."/>
            <person name="Berbee M.L."/>
        </authorList>
    </citation>
    <scope>NUCLEOTIDE SEQUENCE [LARGE SCALE GENOMIC DNA]</scope>
    <source>
        <strain evidence="2 3">NRRL 28638</strain>
    </source>
</reference>
<feature type="transmembrane region" description="Helical" evidence="1">
    <location>
        <begin position="66"/>
        <end position="88"/>
    </location>
</feature>
<evidence type="ECO:0000256" key="1">
    <source>
        <dbReference type="SAM" id="Phobius"/>
    </source>
</evidence>
<keyword evidence="1" id="KW-0812">Transmembrane</keyword>
<name>A0A137P260_CONC2</name>
<dbReference type="EMBL" id="KQ964546">
    <property type="protein sequence ID" value="KXN69135.1"/>
    <property type="molecule type" value="Genomic_DNA"/>
</dbReference>
<protein>
    <submittedName>
        <fullName evidence="2">Uncharacterized protein</fullName>
    </submittedName>
</protein>
<dbReference type="Proteomes" id="UP000070444">
    <property type="component" value="Unassembled WGS sequence"/>
</dbReference>
<feature type="transmembrane region" description="Helical" evidence="1">
    <location>
        <begin position="41"/>
        <end position="60"/>
    </location>
</feature>
<sequence>MALSNELSYIAAITFISVLIIDFIVIETVLQLGVFTYGNAIFRIMLILTLELHAVAFFIMNMYPEIALEALTAGAFCYLAWNPLYYYMLIEQNAYWMKDRVKKGVYIGLLLFSAFIFIMSVFTILAGSSIITLAYLPMVHFLELAAMLFLAVTELYLNYQIYKVSKKIVYNVSEKFWKKLKYLIYIFTMYFNGYINCHI</sequence>
<accession>A0A137P260</accession>
<keyword evidence="3" id="KW-1185">Reference proteome</keyword>
<feature type="transmembrane region" description="Helical" evidence="1">
    <location>
        <begin position="109"/>
        <end position="135"/>
    </location>
</feature>
<feature type="transmembrane region" description="Helical" evidence="1">
    <location>
        <begin position="180"/>
        <end position="196"/>
    </location>
</feature>
<evidence type="ECO:0000313" key="2">
    <source>
        <dbReference type="EMBL" id="KXN69135.1"/>
    </source>
</evidence>
<evidence type="ECO:0000313" key="3">
    <source>
        <dbReference type="Proteomes" id="UP000070444"/>
    </source>
</evidence>
<keyword evidence="1" id="KW-1133">Transmembrane helix</keyword>
<keyword evidence="1" id="KW-0472">Membrane</keyword>
<proteinExistence type="predicted"/>
<gene>
    <name evidence="2" type="ORF">CONCODRAFT_8473</name>
</gene>